<gene>
    <name evidence="4" type="ORF">H8S33_17010</name>
</gene>
<dbReference type="PROSITE" id="PS51186">
    <property type="entry name" value="GNAT"/>
    <property type="match status" value="1"/>
</dbReference>
<sequence>MKYTNSLEGITEEMLQGFFVDWPNPPSPKIHLSLLEKSSHVVIAIDEEQNQVVGFITAISDGVLSAYIPLLEVLPAYKAKGIGTKLVEHMLRDLNHLYMIDLACDDDLVPYYERFGMQKSTAMMLRNYDRQSGS</sequence>
<evidence type="ECO:0000313" key="4">
    <source>
        <dbReference type="EMBL" id="MBC5638478.1"/>
    </source>
</evidence>
<feature type="domain" description="N-acetyltransferase" evidence="3">
    <location>
        <begin position="1"/>
        <end position="134"/>
    </location>
</feature>
<evidence type="ECO:0000256" key="1">
    <source>
        <dbReference type="ARBA" id="ARBA00022679"/>
    </source>
</evidence>
<evidence type="ECO:0000256" key="2">
    <source>
        <dbReference type="ARBA" id="ARBA00023315"/>
    </source>
</evidence>
<dbReference type="InterPro" id="IPR000182">
    <property type="entry name" value="GNAT_dom"/>
</dbReference>
<keyword evidence="5" id="KW-1185">Reference proteome</keyword>
<dbReference type="AlphaFoldDB" id="A0A923L8E9"/>
<proteinExistence type="predicted"/>
<reference evidence="4" key="1">
    <citation type="submission" date="2020-08" db="EMBL/GenBank/DDBJ databases">
        <title>Genome public.</title>
        <authorList>
            <person name="Liu C."/>
            <person name="Sun Q."/>
        </authorList>
    </citation>
    <scope>NUCLEOTIDE SEQUENCE</scope>
    <source>
        <strain evidence="4">BX22</strain>
    </source>
</reference>
<name>A0A923L8E9_9BACI</name>
<evidence type="ECO:0000259" key="3">
    <source>
        <dbReference type="PROSITE" id="PS51186"/>
    </source>
</evidence>
<dbReference type="SUPFAM" id="SSF55729">
    <property type="entry name" value="Acyl-CoA N-acyltransferases (Nat)"/>
    <property type="match status" value="1"/>
</dbReference>
<dbReference type="Gene3D" id="3.40.630.30">
    <property type="match status" value="1"/>
</dbReference>
<dbReference type="PANTHER" id="PTHR43626">
    <property type="entry name" value="ACYL-COA N-ACYLTRANSFERASE"/>
    <property type="match status" value="1"/>
</dbReference>
<dbReference type="InterPro" id="IPR016181">
    <property type="entry name" value="Acyl_CoA_acyltransferase"/>
</dbReference>
<dbReference type="InterPro" id="IPR045039">
    <property type="entry name" value="NSI-like"/>
</dbReference>
<dbReference type="Pfam" id="PF00583">
    <property type="entry name" value="Acetyltransf_1"/>
    <property type="match status" value="1"/>
</dbReference>
<organism evidence="4 5">
    <name type="scientific">Ornithinibacillus hominis</name>
    <dbReference type="NCBI Taxonomy" id="2763055"/>
    <lineage>
        <taxon>Bacteria</taxon>
        <taxon>Bacillati</taxon>
        <taxon>Bacillota</taxon>
        <taxon>Bacilli</taxon>
        <taxon>Bacillales</taxon>
        <taxon>Bacillaceae</taxon>
        <taxon>Ornithinibacillus</taxon>
    </lineage>
</organism>
<dbReference type="CDD" id="cd04301">
    <property type="entry name" value="NAT_SF"/>
    <property type="match status" value="1"/>
</dbReference>
<dbReference type="EMBL" id="JACOOL010000016">
    <property type="protein sequence ID" value="MBC5638478.1"/>
    <property type="molecule type" value="Genomic_DNA"/>
</dbReference>
<dbReference type="PANTHER" id="PTHR43626:SF4">
    <property type="entry name" value="GCN5-RELATED N-ACETYLTRANSFERASE 2, CHLOROPLASTIC"/>
    <property type="match status" value="1"/>
</dbReference>
<dbReference type="GO" id="GO:0008080">
    <property type="term" value="F:N-acetyltransferase activity"/>
    <property type="evidence" value="ECO:0007669"/>
    <property type="project" value="InterPro"/>
</dbReference>
<dbReference type="GO" id="GO:0005737">
    <property type="term" value="C:cytoplasm"/>
    <property type="evidence" value="ECO:0007669"/>
    <property type="project" value="TreeGrafter"/>
</dbReference>
<dbReference type="Proteomes" id="UP000637359">
    <property type="component" value="Unassembled WGS sequence"/>
</dbReference>
<comment type="caution">
    <text evidence="4">The sequence shown here is derived from an EMBL/GenBank/DDBJ whole genome shotgun (WGS) entry which is preliminary data.</text>
</comment>
<keyword evidence="1" id="KW-0808">Transferase</keyword>
<protein>
    <submittedName>
        <fullName evidence="4">GNAT family N-acetyltransferase</fullName>
    </submittedName>
</protein>
<evidence type="ECO:0000313" key="5">
    <source>
        <dbReference type="Proteomes" id="UP000637359"/>
    </source>
</evidence>
<accession>A0A923L8E9</accession>
<keyword evidence="2" id="KW-0012">Acyltransferase</keyword>
<dbReference type="RefSeq" id="WP_186871184.1">
    <property type="nucleotide sequence ID" value="NZ_JACOOL010000016.1"/>
</dbReference>